<evidence type="ECO:0000313" key="2">
    <source>
        <dbReference type="Proteomes" id="UP000053732"/>
    </source>
</evidence>
<organism evidence="1 2">
    <name type="scientific">Penicillium camemberti (strain FM 013)</name>
    <dbReference type="NCBI Taxonomy" id="1429867"/>
    <lineage>
        <taxon>Eukaryota</taxon>
        <taxon>Fungi</taxon>
        <taxon>Dikarya</taxon>
        <taxon>Ascomycota</taxon>
        <taxon>Pezizomycotina</taxon>
        <taxon>Eurotiomycetes</taxon>
        <taxon>Eurotiomycetidae</taxon>
        <taxon>Eurotiales</taxon>
        <taxon>Aspergillaceae</taxon>
        <taxon>Penicillium</taxon>
    </lineage>
</organism>
<accession>A0A0G4P582</accession>
<keyword evidence="2" id="KW-1185">Reference proteome</keyword>
<dbReference type="Proteomes" id="UP000053732">
    <property type="component" value="Unassembled WGS sequence"/>
</dbReference>
<dbReference type="AlphaFoldDB" id="A0A0G4P582"/>
<evidence type="ECO:0000313" key="1">
    <source>
        <dbReference type="EMBL" id="CRL21463.1"/>
    </source>
</evidence>
<protein>
    <submittedName>
        <fullName evidence="1">Chromo domain-like</fullName>
    </submittedName>
</protein>
<proteinExistence type="predicted"/>
<dbReference type="EMBL" id="HG793139">
    <property type="protein sequence ID" value="CRL21463.1"/>
    <property type="molecule type" value="Genomic_DNA"/>
</dbReference>
<name>A0A0G4P582_PENC3</name>
<reference evidence="1 2" key="1">
    <citation type="journal article" date="2014" name="Nat. Commun.">
        <title>Multiple recent horizontal transfers of a large genomic region in cheese making fungi.</title>
        <authorList>
            <person name="Cheeseman K."/>
            <person name="Ropars J."/>
            <person name="Renault P."/>
            <person name="Dupont J."/>
            <person name="Gouzy J."/>
            <person name="Branca A."/>
            <person name="Abraham A.L."/>
            <person name="Ceppi M."/>
            <person name="Conseiller E."/>
            <person name="Debuchy R."/>
            <person name="Malagnac F."/>
            <person name="Goarin A."/>
            <person name="Silar P."/>
            <person name="Lacoste S."/>
            <person name="Sallet E."/>
            <person name="Bensimon A."/>
            <person name="Giraud T."/>
            <person name="Brygoo Y."/>
        </authorList>
    </citation>
    <scope>NUCLEOTIDE SEQUENCE [LARGE SCALE GENOMIC DNA]</scope>
    <source>
        <strain evidence="2">FM 013</strain>
    </source>
</reference>
<gene>
    <name evidence="1" type="ORF">PCAMFM013_S006g000003</name>
</gene>
<sequence length="48" mass="5348">MPLLAEGYNAAIMITDKFTKLIGMIAGRADWDSEDWALGTLSFWPQCV</sequence>